<reference evidence="2 3" key="1">
    <citation type="submission" date="2018-10" db="EMBL/GenBank/DDBJ databases">
        <title>Fifty Aureobasidium pullulans genomes reveal a recombining polyextremotolerant generalist.</title>
        <authorList>
            <person name="Gostincar C."/>
            <person name="Turk M."/>
            <person name="Zajc J."/>
            <person name="Gunde-Cimerman N."/>
        </authorList>
    </citation>
    <scope>NUCLEOTIDE SEQUENCE [LARGE SCALE GENOMIC DNA]</scope>
    <source>
        <strain evidence="2 3">EXF-1645</strain>
    </source>
</reference>
<feature type="region of interest" description="Disordered" evidence="1">
    <location>
        <begin position="39"/>
        <end position="67"/>
    </location>
</feature>
<evidence type="ECO:0000256" key="1">
    <source>
        <dbReference type="SAM" id="MobiDB-lite"/>
    </source>
</evidence>
<name>A0A4T0B661_AURPU</name>
<dbReference type="EMBL" id="QZBZ01000422">
    <property type="protein sequence ID" value="TIA29636.1"/>
    <property type="molecule type" value="Genomic_DNA"/>
</dbReference>
<protein>
    <submittedName>
        <fullName evidence="2">Uncharacterized protein</fullName>
    </submittedName>
</protein>
<gene>
    <name evidence="2" type="ORF">D6C78_10105</name>
</gene>
<comment type="caution">
    <text evidence="2">The sequence shown here is derived from an EMBL/GenBank/DDBJ whole genome shotgun (WGS) entry which is preliminary data.</text>
</comment>
<dbReference type="AlphaFoldDB" id="A0A4T0B661"/>
<dbReference type="Proteomes" id="UP000308724">
    <property type="component" value="Unassembled WGS sequence"/>
</dbReference>
<evidence type="ECO:0000313" key="2">
    <source>
        <dbReference type="EMBL" id="TIA29636.1"/>
    </source>
</evidence>
<proteinExistence type="predicted"/>
<accession>A0A4T0B661</accession>
<sequence length="585" mass="63392">MKSTTTKLRLDGTTDELPQVLHDRFDWIIAGNQVGASWRESHCNTEPDGGDDYNDHNHNHQQHLGGPSPVNAHDCPLNLWLGVSKTSQELLVLLTLSVQLGKRGNKPRRMFLLVPVESLALGNSAADFQPLGLDQVPESLFERPHDTRSAHCNGFLHIGLVLDPAHKSTVVMPCRVYVGRPDSTALSIMDRFKSLSESPSFEIFLKFNSYAQQKLSSLCSSMTDKNGRLISYTTPVVDVRGMYPGGSDGAFDLWEAQGWVRSDKSHKRRASDHLETPPRYLPRQFAIDPPSYNDCDAAPLITATQPTPSHDKLVPPTASRQVFLPLTHETLDRPPQDCKDHVKTSATTVLSAPTTVLVAPSASPAPVDASVAAGTIALPTAPQSTAVTVPVSSHPVPMLPVPSDASPAALPAHSDSTTVSHAPVSSPIALVVSQPVVVPVAQERNLPPTLVPSSPASVPVLPSMRFFKEMSEWLLRAWEVCPLAHYRCIAHLVALAAHAKVENTEHYDRLRAACTHRLVSLITRNSPSAASPTDDPRAPAPTHEIRDLISWMLLVDPSADVNLFQSLGNLQNALQCLDAVPAALA</sequence>
<organism evidence="2 3">
    <name type="scientific">Aureobasidium pullulans</name>
    <name type="common">Black yeast</name>
    <name type="synonym">Pullularia pullulans</name>
    <dbReference type="NCBI Taxonomy" id="5580"/>
    <lineage>
        <taxon>Eukaryota</taxon>
        <taxon>Fungi</taxon>
        <taxon>Dikarya</taxon>
        <taxon>Ascomycota</taxon>
        <taxon>Pezizomycotina</taxon>
        <taxon>Dothideomycetes</taxon>
        <taxon>Dothideomycetidae</taxon>
        <taxon>Dothideales</taxon>
        <taxon>Saccotheciaceae</taxon>
        <taxon>Aureobasidium</taxon>
    </lineage>
</organism>
<evidence type="ECO:0000313" key="3">
    <source>
        <dbReference type="Proteomes" id="UP000308724"/>
    </source>
</evidence>